<evidence type="ECO:0000313" key="2">
    <source>
        <dbReference type="EMBL" id="GGX96555.1"/>
    </source>
</evidence>
<dbReference type="PANTHER" id="PTHR48228">
    <property type="entry name" value="SUCCINYL-COA--D-CITRAMALATE COA-TRANSFERASE"/>
    <property type="match status" value="1"/>
</dbReference>
<dbReference type="GO" id="GO:0003824">
    <property type="term" value="F:catalytic activity"/>
    <property type="evidence" value="ECO:0007669"/>
    <property type="project" value="InterPro"/>
</dbReference>
<dbReference type="InterPro" id="IPR003673">
    <property type="entry name" value="CoA-Trfase_fam_III"/>
</dbReference>
<comment type="caution">
    <text evidence="2">The sequence shown here is derived from an EMBL/GenBank/DDBJ whole genome shotgun (WGS) entry which is preliminary data.</text>
</comment>
<feature type="region of interest" description="Disordered" evidence="1">
    <location>
        <begin position="233"/>
        <end position="254"/>
    </location>
</feature>
<dbReference type="SUPFAM" id="SSF89796">
    <property type="entry name" value="CoA-transferase family III (CaiB/BaiF)"/>
    <property type="match status" value="2"/>
</dbReference>
<dbReference type="Gene3D" id="3.40.50.10540">
    <property type="entry name" value="Crotonobetainyl-coa:carnitine coa-transferase, domain 1"/>
    <property type="match status" value="2"/>
</dbReference>
<keyword evidence="3" id="KW-1185">Reference proteome</keyword>
<accession>A0A918NUC1</accession>
<dbReference type="AlphaFoldDB" id="A0A918NUC1"/>
<dbReference type="PANTHER" id="PTHR48228:SF5">
    <property type="entry name" value="ALPHA-METHYLACYL-COA RACEMASE"/>
    <property type="match status" value="1"/>
</dbReference>
<dbReference type="InterPro" id="IPR023606">
    <property type="entry name" value="CoA-Trfase_III_dom_1_sf"/>
</dbReference>
<protein>
    <submittedName>
        <fullName evidence="2">Uncharacterized protein</fullName>
    </submittedName>
</protein>
<dbReference type="EMBL" id="BMVU01000036">
    <property type="protein sequence ID" value="GGX96555.1"/>
    <property type="molecule type" value="Genomic_DNA"/>
</dbReference>
<reference evidence="2" key="1">
    <citation type="journal article" date="2014" name="Int. J. Syst. Evol. Microbiol.">
        <title>Complete genome sequence of Corynebacterium casei LMG S-19264T (=DSM 44701T), isolated from a smear-ripened cheese.</title>
        <authorList>
            <consortium name="US DOE Joint Genome Institute (JGI-PGF)"/>
            <person name="Walter F."/>
            <person name="Albersmeier A."/>
            <person name="Kalinowski J."/>
            <person name="Ruckert C."/>
        </authorList>
    </citation>
    <scope>NUCLEOTIDE SEQUENCE</scope>
    <source>
        <strain evidence="2">JCM 4790</strain>
    </source>
</reference>
<sequence length="563" mass="58456">MIAPAVAADVAARLLRPVAADTSAVDCHIGWAGPIALPLGDERAVQAACGIMHVHGRAAGRPVPLAVDYATATAGVLAAQGVLAALIARARGARTYGVRTSVGQAALLALAQYLAAATTDDGPAEPPGRGTATFTSADGVRFECETFDPLRWRGFWDRLGADRTAAAQGWRPFQQRFATATCPLPTALHTAAGRAAFSAVRAAADEAGVSVVAVRGDPGPPDVPPFALTARCGPGPDPRARGGGSAGPTPDRPLEGVRVVESTRRVQGPLAGHVLHLLGADVLRIEPPGGDPMRGVPPIAGRCSARFSALNAGKTTTEIDLTTASGRRAVHDLVATADVFLHNWAPGKAAHWRLDADDLHATRPGLVYAAASGWGDRMPHPPPLGTDYLVQAHSGLAAAVRCADEPPAPSLMTLTDLLGGLVCGHGILAALLTRTRTGGGCRVDSSLLSAAAVLPRPPQRPRFTPLDRPARTLDGYLQLGPAARTQLQRTAHAVGLAASAGPNEVLARLSNRPTRLWLHRLAEAGLHATAVCTDLRALVQDPRFHRALATADHAVPRAPWEFA</sequence>
<evidence type="ECO:0000256" key="1">
    <source>
        <dbReference type="SAM" id="MobiDB-lite"/>
    </source>
</evidence>
<organism evidence="2 3">
    <name type="scientific">Streptomyces minutiscleroticus</name>
    <dbReference type="NCBI Taxonomy" id="68238"/>
    <lineage>
        <taxon>Bacteria</taxon>
        <taxon>Bacillati</taxon>
        <taxon>Actinomycetota</taxon>
        <taxon>Actinomycetes</taxon>
        <taxon>Kitasatosporales</taxon>
        <taxon>Streptomycetaceae</taxon>
        <taxon>Streptomyces</taxon>
    </lineage>
</organism>
<gene>
    <name evidence="2" type="ORF">GCM10010358_57970</name>
</gene>
<dbReference type="RefSeq" id="WP_190193275.1">
    <property type="nucleotide sequence ID" value="NZ_BMVU01000036.1"/>
</dbReference>
<proteinExistence type="predicted"/>
<evidence type="ECO:0000313" key="3">
    <source>
        <dbReference type="Proteomes" id="UP000619244"/>
    </source>
</evidence>
<reference evidence="2" key="2">
    <citation type="submission" date="2020-09" db="EMBL/GenBank/DDBJ databases">
        <authorList>
            <person name="Sun Q."/>
            <person name="Ohkuma M."/>
        </authorList>
    </citation>
    <scope>NUCLEOTIDE SEQUENCE</scope>
    <source>
        <strain evidence="2">JCM 4790</strain>
    </source>
</reference>
<dbReference type="Pfam" id="PF02515">
    <property type="entry name" value="CoA_transf_3"/>
    <property type="match status" value="2"/>
</dbReference>
<dbReference type="Proteomes" id="UP000619244">
    <property type="component" value="Unassembled WGS sequence"/>
</dbReference>
<name>A0A918NUC1_9ACTN</name>
<dbReference type="InterPro" id="IPR050509">
    <property type="entry name" value="CoA-transferase_III"/>
</dbReference>